<organism evidence="2 3">
    <name type="scientific">Cymbomonas tetramitiformis</name>
    <dbReference type="NCBI Taxonomy" id="36881"/>
    <lineage>
        <taxon>Eukaryota</taxon>
        <taxon>Viridiplantae</taxon>
        <taxon>Chlorophyta</taxon>
        <taxon>Pyramimonadophyceae</taxon>
        <taxon>Pyramimonadales</taxon>
        <taxon>Pyramimonadaceae</taxon>
        <taxon>Cymbomonas</taxon>
    </lineage>
</organism>
<feature type="region of interest" description="Disordered" evidence="1">
    <location>
        <begin position="18"/>
        <end position="140"/>
    </location>
</feature>
<evidence type="ECO:0000313" key="2">
    <source>
        <dbReference type="EMBL" id="KAK3234354.1"/>
    </source>
</evidence>
<proteinExistence type="predicted"/>
<dbReference type="AlphaFoldDB" id="A0AAE0ENE8"/>
<gene>
    <name evidence="2" type="ORF">CYMTET_55388</name>
</gene>
<reference evidence="2 3" key="1">
    <citation type="journal article" date="2015" name="Genome Biol. Evol.">
        <title>Comparative Genomics of a Bacterivorous Green Alga Reveals Evolutionary Causalities and Consequences of Phago-Mixotrophic Mode of Nutrition.</title>
        <authorList>
            <person name="Burns J.A."/>
            <person name="Paasch A."/>
            <person name="Narechania A."/>
            <person name="Kim E."/>
        </authorList>
    </citation>
    <scope>NUCLEOTIDE SEQUENCE [LARGE SCALE GENOMIC DNA]</scope>
    <source>
        <strain evidence="2 3">PLY_AMNH</strain>
    </source>
</reference>
<evidence type="ECO:0000313" key="3">
    <source>
        <dbReference type="Proteomes" id="UP001190700"/>
    </source>
</evidence>
<accession>A0AAE0ENE8</accession>
<dbReference type="Proteomes" id="UP001190700">
    <property type="component" value="Unassembled WGS sequence"/>
</dbReference>
<feature type="compositionally biased region" description="Basic and acidic residues" evidence="1">
    <location>
        <begin position="121"/>
        <end position="140"/>
    </location>
</feature>
<protein>
    <submittedName>
        <fullName evidence="2">Uncharacterized protein</fullName>
    </submittedName>
</protein>
<comment type="caution">
    <text evidence="2">The sequence shown here is derived from an EMBL/GenBank/DDBJ whole genome shotgun (WGS) entry which is preliminary data.</text>
</comment>
<sequence>MRGSDGVLRLQARVRLYGPSVRRKVPAEQTRDADGNYGEVAPREPPQRRAQGRDQASGPRPAAPTPSKENMRDISEWFSQEEEREYEMASASAGGWAKATSAGARMPAPEAQDVEWQDVPPNEREQRWRDQWRDEESRKN</sequence>
<name>A0AAE0ENE8_9CHLO</name>
<feature type="compositionally biased region" description="Basic and acidic residues" evidence="1">
    <location>
        <begin position="25"/>
        <end position="34"/>
    </location>
</feature>
<evidence type="ECO:0000256" key="1">
    <source>
        <dbReference type="SAM" id="MobiDB-lite"/>
    </source>
</evidence>
<keyword evidence="3" id="KW-1185">Reference proteome</keyword>
<dbReference type="EMBL" id="LGRX02035506">
    <property type="protein sequence ID" value="KAK3234354.1"/>
    <property type="molecule type" value="Genomic_DNA"/>
</dbReference>